<evidence type="ECO:0000256" key="3">
    <source>
        <dbReference type="ARBA" id="ARBA00022692"/>
    </source>
</evidence>
<dbReference type="PANTHER" id="PTHR43124">
    <property type="entry name" value="PURINE EFFLUX PUMP PBUE"/>
    <property type="match status" value="1"/>
</dbReference>
<evidence type="ECO:0000256" key="6">
    <source>
        <dbReference type="SAM" id="Phobius"/>
    </source>
</evidence>
<evidence type="ECO:0000256" key="2">
    <source>
        <dbReference type="ARBA" id="ARBA00022475"/>
    </source>
</evidence>
<feature type="transmembrane region" description="Helical" evidence="6">
    <location>
        <begin position="279"/>
        <end position="295"/>
    </location>
</feature>
<comment type="subcellular location">
    <subcellularLocation>
        <location evidence="1">Cell membrane</location>
        <topology evidence="1">Multi-pass membrane protein</topology>
    </subcellularLocation>
</comment>
<evidence type="ECO:0000256" key="5">
    <source>
        <dbReference type="ARBA" id="ARBA00023136"/>
    </source>
</evidence>
<accession>A0A559T2N0</accession>
<evidence type="ECO:0000256" key="4">
    <source>
        <dbReference type="ARBA" id="ARBA00022989"/>
    </source>
</evidence>
<feature type="transmembrane region" description="Helical" evidence="6">
    <location>
        <begin position="172"/>
        <end position="194"/>
    </location>
</feature>
<feature type="transmembrane region" description="Helical" evidence="6">
    <location>
        <begin position="363"/>
        <end position="384"/>
    </location>
</feature>
<feature type="transmembrane region" description="Helical" evidence="6">
    <location>
        <begin position="60"/>
        <end position="81"/>
    </location>
</feature>
<feature type="transmembrane region" description="Helical" evidence="6">
    <location>
        <begin position="252"/>
        <end position="272"/>
    </location>
</feature>
<protein>
    <submittedName>
        <fullName evidence="7">Putative MFS family arabinose efflux permease</fullName>
    </submittedName>
</protein>
<keyword evidence="3 6" id="KW-0812">Transmembrane</keyword>
<organism evidence="7">
    <name type="scientific">Serratia fonticola</name>
    <dbReference type="NCBI Taxonomy" id="47917"/>
    <lineage>
        <taxon>Bacteria</taxon>
        <taxon>Pseudomonadati</taxon>
        <taxon>Pseudomonadota</taxon>
        <taxon>Gammaproteobacteria</taxon>
        <taxon>Enterobacterales</taxon>
        <taxon>Yersiniaceae</taxon>
        <taxon>Serratia</taxon>
    </lineage>
</organism>
<keyword evidence="4 6" id="KW-1133">Transmembrane helix</keyword>
<gene>
    <name evidence="7" type="ORF">FHU10_1320</name>
</gene>
<feature type="transmembrane region" description="Helical" evidence="6">
    <location>
        <begin position="334"/>
        <end position="357"/>
    </location>
</feature>
<dbReference type="GO" id="GO:0005886">
    <property type="term" value="C:plasma membrane"/>
    <property type="evidence" value="ECO:0007669"/>
    <property type="project" value="UniProtKB-SubCell"/>
</dbReference>
<feature type="transmembrane region" description="Helical" evidence="6">
    <location>
        <begin position="301"/>
        <end position="322"/>
    </location>
</feature>
<keyword evidence="5 6" id="KW-0472">Membrane</keyword>
<feature type="transmembrane region" description="Helical" evidence="6">
    <location>
        <begin position="215"/>
        <end position="240"/>
    </location>
</feature>
<dbReference type="SUPFAM" id="SSF103473">
    <property type="entry name" value="MFS general substrate transporter"/>
    <property type="match status" value="1"/>
</dbReference>
<keyword evidence="2" id="KW-1003">Cell membrane</keyword>
<sequence length="397" mass="41411">MMSSDAVSVPSAGAVLPCPPRLLTAIIVFAAIAPGILMTAPAVAAQLSLQWQLTPAQIGHLFSTELGAMSIATLPAWWWISRINWRKIATLAAIVFLLGNLASAMVNDFIPLLILRFIASLAGGTLMILCISCAAGTANPSRVYAFWVLGQLLLGVMGLLALPPLFAHFGLMAVYLILAAIMLCCLPLLSAFPSGFRRTSAAASQFPPSPGIAKLFAVLAVLGFYISLSAVWTFIGNIAATAGLSPVHSGQVLAAATVFGILGAGGAALVGARRSHKPLLWIGYGLLIASILLLARNPMLIRFTLAAVLFKFTWTFVLPFILARVSGLDNNGKLMNSINLVIGGGMAIGPTLAGYLIESSGGINALLIGALSCALLSLLLISLASSRTPRRLTGVIR</sequence>
<dbReference type="EMBL" id="VISQ01000001">
    <property type="protein sequence ID" value="TVZ68861.1"/>
    <property type="molecule type" value="Genomic_DNA"/>
</dbReference>
<evidence type="ECO:0000256" key="1">
    <source>
        <dbReference type="ARBA" id="ARBA00004651"/>
    </source>
</evidence>
<dbReference type="AlphaFoldDB" id="A0A559T2N0"/>
<dbReference type="Pfam" id="PF07690">
    <property type="entry name" value="MFS_1"/>
    <property type="match status" value="1"/>
</dbReference>
<dbReference type="InterPro" id="IPR036259">
    <property type="entry name" value="MFS_trans_sf"/>
</dbReference>
<reference evidence="7" key="2">
    <citation type="submission" date="2019-08" db="EMBL/GenBank/DDBJ databases">
        <title>Investigation of anaerobic lignin degradation for improved lignocellulosic biofuels.</title>
        <authorList>
            <person name="Deangelis K.PhD."/>
        </authorList>
    </citation>
    <scope>NUCLEOTIDE SEQUENCE [LARGE SCALE GENOMIC DNA]</scope>
    <source>
        <strain evidence="7">128R</strain>
    </source>
</reference>
<dbReference type="PANTHER" id="PTHR43124:SF10">
    <property type="entry name" value="PURINE EFFLUX PUMP PBUE"/>
    <property type="match status" value="1"/>
</dbReference>
<feature type="transmembrane region" description="Helical" evidence="6">
    <location>
        <begin position="112"/>
        <end position="131"/>
    </location>
</feature>
<dbReference type="GO" id="GO:0022857">
    <property type="term" value="F:transmembrane transporter activity"/>
    <property type="evidence" value="ECO:0007669"/>
    <property type="project" value="InterPro"/>
</dbReference>
<proteinExistence type="predicted"/>
<dbReference type="InterPro" id="IPR011701">
    <property type="entry name" value="MFS"/>
</dbReference>
<reference evidence="7" key="1">
    <citation type="submission" date="2019-06" db="EMBL/GenBank/DDBJ databases">
        <authorList>
            <person name="Deangelis K."/>
            <person name="Huntemann M."/>
            <person name="Clum A."/>
            <person name="Pillay M."/>
            <person name="Palaniappan K."/>
            <person name="Varghese N."/>
            <person name="Mikhailova N."/>
            <person name="Stamatis D."/>
            <person name="Reddy T."/>
            <person name="Daum C."/>
            <person name="Shapiro N."/>
            <person name="Ivanova N."/>
            <person name="Kyrpides N."/>
            <person name="Woyke T."/>
        </authorList>
    </citation>
    <scope>NUCLEOTIDE SEQUENCE [LARGE SCALE GENOMIC DNA]</scope>
    <source>
        <strain evidence="7">128R</strain>
    </source>
</reference>
<feature type="transmembrane region" description="Helical" evidence="6">
    <location>
        <begin position="143"/>
        <end position="166"/>
    </location>
</feature>
<feature type="transmembrane region" description="Helical" evidence="6">
    <location>
        <begin position="88"/>
        <end position="106"/>
    </location>
</feature>
<evidence type="ECO:0000313" key="7">
    <source>
        <dbReference type="EMBL" id="TVZ68861.1"/>
    </source>
</evidence>
<dbReference type="Gene3D" id="1.20.1250.20">
    <property type="entry name" value="MFS general substrate transporter like domains"/>
    <property type="match status" value="2"/>
</dbReference>
<comment type="caution">
    <text evidence="7">The sequence shown here is derived from an EMBL/GenBank/DDBJ whole genome shotgun (WGS) entry which is preliminary data.</text>
</comment>
<name>A0A559T2N0_SERFO</name>
<dbReference type="InterPro" id="IPR050189">
    <property type="entry name" value="MFS_Efflux_Transporters"/>
</dbReference>